<dbReference type="RefSeq" id="XP_070882345.1">
    <property type="nucleotide sequence ID" value="XM_071034656.1"/>
</dbReference>
<organism evidence="9 10">
    <name type="scientific">Aspergillus lucknowensis</name>
    <dbReference type="NCBI Taxonomy" id="176173"/>
    <lineage>
        <taxon>Eukaryota</taxon>
        <taxon>Fungi</taxon>
        <taxon>Dikarya</taxon>
        <taxon>Ascomycota</taxon>
        <taxon>Pezizomycotina</taxon>
        <taxon>Eurotiomycetes</taxon>
        <taxon>Eurotiomycetidae</taxon>
        <taxon>Eurotiales</taxon>
        <taxon>Aspergillaceae</taxon>
        <taxon>Aspergillus</taxon>
        <taxon>Aspergillus subgen. Nidulantes</taxon>
    </lineage>
</organism>
<evidence type="ECO:0000256" key="5">
    <source>
        <dbReference type="ARBA" id="ARBA00038359"/>
    </source>
</evidence>
<evidence type="ECO:0000256" key="6">
    <source>
        <dbReference type="SAM" id="MobiDB-lite"/>
    </source>
</evidence>
<name>A0ABR4LFY5_9EURO</name>
<comment type="subcellular location">
    <subcellularLocation>
        <location evidence="1">Membrane</location>
        <topology evidence="1">Multi-pass membrane protein</topology>
    </subcellularLocation>
</comment>
<evidence type="ECO:0000259" key="8">
    <source>
        <dbReference type="Pfam" id="PF20684"/>
    </source>
</evidence>
<evidence type="ECO:0000256" key="2">
    <source>
        <dbReference type="ARBA" id="ARBA00022692"/>
    </source>
</evidence>
<keyword evidence="3 7" id="KW-1133">Transmembrane helix</keyword>
<sequence>MTTFPIQTHDQRAVLGVAFTFAILAAIAVSLRLLAHAIAHKQWTASDYLIIIACIFAVALQSVSITGVIQAGIGYGHVADIAMTYGPEPITKLLQLIIPLQFLWVLSLSCTKISILFLYLRIFPVRWLAWSSWVTISVIVAWAIATILAGCLICRPFAFNWDQTIPGGKCGDQVTSFTITGVVNLLTDVTVLVLPMPSLYKLQMATYKKVTLIAVFGLGAVTCVISALRVSILSTMDFADITYTIPRANIFSGMEPCLAVVLASVPMMRPLLGRASKSPNGSGLRSPAKSGSKSTGQKGTNGVGVGGGGDGFGFEQLDDNASQVWLRPVGPKHCAGISVDQAPVDEGEGDLSGGSQVSLDRTQGRGGMTVKQEWGVLAGAR</sequence>
<comment type="similarity">
    <text evidence="5">Belongs to the SAT4 family.</text>
</comment>
<comment type="caution">
    <text evidence="9">The sequence shown here is derived from an EMBL/GenBank/DDBJ whole genome shotgun (WGS) entry which is preliminary data.</text>
</comment>
<evidence type="ECO:0000313" key="9">
    <source>
        <dbReference type="EMBL" id="KAL2863366.1"/>
    </source>
</evidence>
<dbReference type="GeneID" id="98149728"/>
<feature type="compositionally biased region" description="Polar residues" evidence="6">
    <location>
        <begin position="277"/>
        <end position="295"/>
    </location>
</feature>
<evidence type="ECO:0000313" key="10">
    <source>
        <dbReference type="Proteomes" id="UP001610432"/>
    </source>
</evidence>
<dbReference type="EMBL" id="JBFXLQ010000052">
    <property type="protein sequence ID" value="KAL2863366.1"/>
    <property type="molecule type" value="Genomic_DNA"/>
</dbReference>
<evidence type="ECO:0000256" key="1">
    <source>
        <dbReference type="ARBA" id="ARBA00004141"/>
    </source>
</evidence>
<dbReference type="InterPro" id="IPR049326">
    <property type="entry name" value="Rhodopsin_dom_fungi"/>
</dbReference>
<feature type="domain" description="Rhodopsin" evidence="8">
    <location>
        <begin position="31"/>
        <end position="273"/>
    </location>
</feature>
<feature type="region of interest" description="Disordered" evidence="6">
    <location>
        <begin position="342"/>
        <end position="366"/>
    </location>
</feature>
<feature type="transmembrane region" description="Helical" evidence="7">
    <location>
        <begin position="47"/>
        <end position="73"/>
    </location>
</feature>
<keyword evidence="4 7" id="KW-0472">Membrane</keyword>
<feature type="region of interest" description="Disordered" evidence="6">
    <location>
        <begin position="274"/>
        <end position="305"/>
    </location>
</feature>
<keyword evidence="2 7" id="KW-0812">Transmembrane</keyword>
<dbReference type="Pfam" id="PF20684">
    <property type="entry name" value="Fung_rhodopsin"/>
    <property type="match status" value="1"/>
</dbReference>
<dbReference type="PANTHER" id="PTHR33048:SF57">
    <property type="entry name" value="INTEGRAL MEMBRANE PROTEIN-RELATED"/>
    <property type="match status" value="1"/>
</dbReference>
<gene>
    <name evidence="9" type="ORF">BJX67DRAFT_390633</name>
</gene>
<feature type="transmembrane region" description="Helical" evidence="7">
    <location>
        <begin position="93"/>
        <end position="120"/>
    </location>
</feature>
<accession>A0ABR4LFY5</accession>
<feature type="transmembrane region" description="Helical" evidence="7">
    <location>
        <begin position="12"/>
        <end position="35"/>
    </location>
</feature>
<dbReference type="Proteomes" id="UP001610432">
    <property type="component" value="Unassembled WGS sequence"/>
</dbReference>
<feature type="transmembrane region" description="Helical" evidence="7">
    <location>
        <begin position="132"/>
        <end position="158"/>
    </location>
</feature>
<dbReference type="PANTHER" id="PTHR33048">
    <property type="entry name" value="PTH11-LIKE INTEGRAL MEMBRANE PROTEIN (AFU_ORTHOLOGUE AFUA_5G11245)"/>
    <property type="match status" value="1"/>
</dbReference>
<evidence type="ECO:0000256" key="7">
    <source>
        <dbReference type="SAM" id="Phobius"/>
    </source>
</evidence>
<feature type="transmembrane region" description="Helical" evidence="7">
    <location>
        <begin position="178"/>
        <end position="200"/>
    </location>
</feature>
<proteinExistence type="inferred from homology"/>
<keyword evidence="10" id="KW-1185">Reference proteome</keyword>
<evidence type="ECO:0000256" key="4">
    <source>
        <dbReference type="ARBA" id="ARBA00023136"/>
    </source>
</evidence>
<protein>
    <recommendedName>
        <fullName evidence="8">Rhodopsin domain-containing protein</fullName>
    </recommendedName>
</protein>
<dbReference type="InterPro" id="IPR052337">
    <property type="entry name" value="SAT4-like"/>
</dbReference>
<evidence type="ECO:0000256" key="3">
    <source>
        <dbReference type="ARBA" id="ARBA00022989"/>
    </source>
</evidence>
<reference evidence="9 10" key="1">
    <citation type="submission" date="2024-07" db="EMBL/GenBank/DDBJ databases">
        <title>Section-level genome sequencing and comparative genomics of Aspergillus sections Usti and Cavernicolus.</title>
        <authorList>
            <consortium name="Lawrence Berkeley National Laboratory"/>
            <person name="Nybo J.L."/>
            <person name="Vesth T.C."/>
            <person name="Theobald S."/>
            <person name="Frisvad J.C."/>
            <person name="Larsen T.O."/>
            <person name="Kjaerboelling I."/>
            <person name="Rothschild-Mancinelli K."/>
            <person name="Lyhne E.K."/>
            <person name="Kogle M.E."/>
            <person name="Barry K."/>
            <person name="Clum A."/>
            <person name="Na H."/>
            <person name="Ledsgaard L."/>
            <person name="Lin J."/>
            <person name="Lipzen A."/>
            <person name="Kuo A."/>
            <person name="Riley R."/>
            <person name="Mondo S."/>
            <person name="Labutti K."/>
            <person name="Haridas S."/>
            <person name="Pangalinan J."/>
            <person name="Salamov A.A."/>
            <person name="Simmons B.A."/>
            <person name="Magnuson J.K."/>
            <person name="Chen J."/>
            <person name="Drula E."/>
            <person name="Henrissat B."/>
            <person name="Wiebenga A."/>
            <person name="Lubbers R.J."/>
            <person name="Gomes A.C."/>
            <person name="Macurrencykelacurrency M.R."/>
            <person name="Stajich J."/>
            <person name="Grigoriev I.V."/>
            <person name="Mortensen U.H."/>
            <person name="De Vries R.P."/>
            <person name="Baker S.E."/>
            <person name="Andersen M.R."/>
        </authorList>
    </citation>
    <scope>NUCLEOTIDE SEQUENCE [LARGE SCALE GENOMIC DNA]</scope>
    <source>
        <strain evidence="9 10">CBS 449.75</strain>
    </source>
</reference>
<feature type="transmembrane region" description="Helical" evidence="7">
    <location>
        <begin position="212"/>
        <end position="230"/>
    </location>
</feature>